<evidence type="ECO:0000256" key="7">
    <source>
        <dbReference type="RuleBase" id="RU000417"/>
    </source>
</evidence>
<name>A0A2W1NAS3_PAEXE</name>
<dbReference type="Pfam" id="PF00145">
    <property type="entry name" value="DNA_methylase"/>
    <property type="match status" value="1"/>
</dbReference>
<dbReference type="InterPro" id="IPR029063">
    <property type="entry name" value="SAM-dependent_MTases_sf"/>
</dbReference>
<dbReference type="PROSITE" id="PS51679">
    <property type="entry name" value="SAM_MT_C5"/>
    <property type="match status" value="1"/>
</dbReference>
<organism evidence="8 9">
    <name type="scientific">Paenibacillus xerothermodurans</name>
    <dbReference type="NCBI Taxonomy" id="1977292"/>
    <lineage>
        <taxon>Bacteria</taxon>
        <taxon>Bacillati</taxon>
        <taxon>Bacillota</taxon>
        <taxon>Bacilli</taxon>
        <taxon>Bacillales</taxon>
        <taxon>Paenibacillaceae</taxon>
        <taxon>Paenibacillus</taxon>
    </lineage>
</organism>
<dbReference type="PANTHER" id="PTHR46098">
    <property type="entry name" value="TRNA (CYTOSINE(38)-C(5))-METHYLTRANSFERASE"/>
    <property type="match status" value="1"/>
</dbReference>
<dbReference type="InterPro" id="IPR001525">
    <property type="entry name" value="C5_MeTfrase"/>
</dbReference>
<keyword evidence="2 5" id="KW-0808">Transferase</keyword>
<dbReference type="GO" id="GO:0003886">
    <property type="term" value="F:DNA (cytosine-5-)-methyltransferase activity"/>
    <property type="evidence" value="ECO:0007669"/>
    <property type="project" value="UniProtKB-EC"/>
</dbReference>
<evidence type="ECO:0000256" key="4">
    <source>
        <dbReference type="ARBA" id="ARBA00022747"/>
    </source>
</evidence>
<dbReference type="CDD" id="cd00315">
    <property type="entry name" value="Cyt_C5_DNA_methylase"/>
    <property type="match status" value="1"/>
</dbReference>
<comment type="catalytic activity">
    <reaction evidence="7">
        <text>a 2'-deoxycytidine in DNA + S-adenosyl-L-methionine = a 5-methyl-2'-deoxycytidine in DNA + S-adenosyl-L-homocysteine + H(+)</text>
        <dbReference type="Rhea" id="RHEA:13681"/>
        <dbReference type="Rhea" id="RHEA-COMP:11369"/>
        <dbReference type="Rhea" id="RHEA-COMP:11370"/>
        <dbReference type="ChEBI" id="CHEBI:15378"/>
        <dbReference type="ChEBI" id="CHEBI:57856"/>
        <dbReference type="ChEBI" id="CHEBI:59789"/>
        <dbReference type="ChEBI" id="CHEBI:85452"/>
        <dbReference type="ChEBI" id="CHEBI:85454"/>
        <dbReference type="EC" id="2.1.1.37"/>
    </reaction>
</comment>
<dbReference type="GO" id="GO:0009307">
    <property type="term" value="P:DNA restriction-modification system"/>
    <property type="evidence" value="ECO:0007669"/>
    <property type="project" value="UniProtKB-KW"/>
</dbReference>
<dbReference type="AlphaFoldDB" id="A0A2W1NAS3"/>
<evidence type="ECO:0000256" key="3">
    <source>
        <dbReference type="ARBA" id="ARBA00022691"/>
    </source>
</evidence>
<comment type="similarity">
    <text evidence="5 6">Belongs to the class I-like SAM-binding methyltransferase superfamily. C5-methyltransferase family.</text>
</comment>
<evidence type="ECO:0000313" key="9">
    <source>
        <dbReference type="Proteomes" id="UP000214746"/>
    </source>
</evidence>
<dbReference type="NCBIfam" id="TIGR00675">
    <property type="entry name" value="dcm"/>
    <property type="match status" value="1"/>
</dbReference>
<dbReference type="Gene3D" id="3.90.120.10">
    <property type="entry name" value="DNA Methylase, subunit A, domain 2"/>
    <property type="match status" value="1"/>
</dbReference>
<dbReference type="InterPro" id="IPR050750">
    <property type="entry name" value="C5-MTase"/>
</dbReference>
<keyword evidence="9" id="KW-1185">Reference proteome</keyword>
<evidence type="ECO:0000256" key="1">
    <source>
        <dbReference type="ARBA" id="ARBA00022603"/>
    </source>
</evidence>
<dbReference type="PROSITE" id="PS00094">
    <property type="entry name" value="C5_MTASE_1"/>
    <property type="match status" value="1"/>
</dbReference>
<dbReference type="PANTHER" id="PTHR46098:SF1">
    <property type="entry name" value="TRNA (CYTOSINE(38)-C(5))-METHYLTRANSFERASE"/>
    <property type="match status" value="1"/>
</dbReference>
<sequence length="386" mass="44577">MSDLELKRNMKEAVSFRRNIYIITFFTLDNFMELEELEQDMKQRTYTVGSLFAGIGGFCRAFKNEGFNVLWANELDPYACQTYKHNYPETRLYEKSIADLSVVSDNLESVDVLTAGFPCQSFSLAGNKLGFEDPRGRLFFEIIRLLKEFGRNRPKIIVLENVKNLIYHNNKLTINIIEEEIKRAGYWFRIPLDNKGNLISDKSNAVVLNTKEHTDIPQNRERLYMVAFSQDFFKVNNFKFPEIEHGLKDVREFLDLDSAADQDLYFDVNSKYGKLFAEKMAEGNKDSVYLLRRAYVRENKSDCTFTLTANMGEGGHNVPVIQDDWGIRKLTPRECARLQGFKDNQFSFPEGMPRAKQYKQIGNAVTVDLVQKLAAQCLNTLKSSKI</sequence>
<dbReference type="Proteomes" id="UP000214746">
    <property type="component" value="Unassembled WGS sequence"/>
</dbReference>
<reference evidence="8" key="1">
    <citation type="submission" date="2018-06" db="EMBL/GenBank/DDBJ databases">
        <title>Paenibacillus xerothermodurans sp. nov. an extremely dry heat resistant spore forming bacterium isolated from the soil of Cape Canaveral, Florida.</title>
        <authorList>
            <person name="Seuylemezian A."/>
            <person name="Kaur N."/>
            <person name="Patil P."/>
            <person name="Patil P."/>
            <person name="Mayilraj S."/>
            <person name="Vaishampayan P."/>
        </authorList>
    </citation>
    <scope>NUCLEOTIDE SEQUENCE [LARGE SCALE GENOMIC DNA]</scope>
    <source>
        <strain evidence="8">ATCC 27380</strain>
    </source>
</reference>
<feature type="active site" evidence="5">
    <location>
        <position position="119"/>
    </location>
</feature>
<dbReference type="EMBL" id="NHRJ02000008">
    <property type="protein sequence ID" value="PZE20321.1"/>
    <property type="molecule type" value="Genomic_DNA"/>
</dbReference>
<comment type="caution">
    <text evidence="8">The sequence shown here is derived from an EMBL/GenBank/DDBJ whole genome shotgun (WGS) entry which is preliminary data.</text>
</comment>
<keyword evidence="1 5" id="KW-0489">Methyltransferase</keyword>
<evidence type="ECO:0000256" key="5">
    <source>
        <dbReference type="PROSITE-ProRule" id="PRU01016"/>
    </source>
</evidence>
<dbReference type="InterPro" id="IPR018117">
    <property type="entry name" value="C5_DNA_meth_AS"/>
</dbReference>
<proteinExistence type="inferred from homology"/>
<gene>
    <name evidence="8" type="ORF">CBW46_014345</name>
</gene>
<dbReference type="EC" id="2.1.1.37" evidence="7"/>
<dbReference type="PRINTS" id="PR00105">
    <property type="entry name" value="C5METTRFRASE"/>
</dbReference>
<keyword evidence="3 5" id="KW-0949">S-adenosyl-L-methionine</keyword>
<keyword evidence="4" id="KW-0680">Restriction system</keyword>
<dbReference type="Gene3D" id="3.40.50.150">
    <property type="entry name" value="Vaccinia Virus protein VP39"/>
    <property type="match status" value="1"/>
</dbReference>
<accession>A0A2W1NAS3</accession>
<protein>
    <recommendedName>
        <fullName evidence="7">Cytosine-specific methyltransferase</fullName>
        <ecNumber evidence="7">2.1.1.37</ecNumber>
    </recommendedName>
</protein>
<evidence type="ECO:0000256" key="6">
    <source>
        <dbReference type="RuleBase" id="RU000416"/>
    </source>
</evidence>
<evidence type="ECO:0000313" key="8">
    <source>
        <dbReference type="EMBL" id="PZE20321.1"/>
    </source>
</evidence>
<dbReference type="GO" id="GO:0032259">
    <property type="term" value="P:methylation"/>
    <property type="evidence" value="ECO:0007669"/>
    <property type="project" value="UniProtKB-KW"/>
</dbReference>
<evidence type="ECO:0000256" key="2">
    <source>
        <dbReference type="ARBA" id="ARBA00022679"/>
    </source>
</evidence>
<dbReference type="SUPFAM" id="SSF53335">
    <property type="entry name" value="S-adenosyl-L-methionine-dependent methyltransferases"/>
    <property type="match status" value="1"/>
</dbReference>